<dbReference type="AlphaFoldDB" id="A0AAN6Z1G5"/>
<feature type="region of interest" description="Disordered" evidence="1">
    <location>
        <begin position="117"/>
        <end position="144"/>
    </location>
</feature>
<dbReference type="EMBL" id="MU853234">
    <property type="protein sequence ID" value="KAK4121388.1"/>
    <property type="molecule type" value="Genomic_DNA"/>
</dbReference>
<feature type="compositionally biased region" description="Low complexity" evidence="1">
    <location>
        <begin position="45"/>
        <end position="58"/>
    </location>
</feature>
<evidence type="ECO:0000313" key="3">
    <source>
        <dbReference type="Proteomes" id="UP001302602"/>
    </source>
</evidence>
<dbReference type="Proteomes" id="UP001302602">
    <property type="component" value="Unassembled WGS sequence"/>
</dbReference>
<dbReference type="GeneID" id="87830245"/>
<feature type="region of interest" description="Disordered" evidence="1">
    <location>
        <begin position="274"/>
        <end position="302"/>
    </location>
</feature>
<organism evidence="2 3">
    <name type="scientific">Parathielavia appendiculata</name>
    <dbReference type="NCBI Taxonomy" id="2587402"/>
    <lineage>
        <taxon>Eukaryota</taxon>
        <taxon>Fungi</taxon>
        <taxon>Dikarya</taxon>
        <taxon>Ascomycota</taxon>
        <taxon>Pezizomycotina</taxon>
        <taxon>Sordariomycetes</taxon>
        <taxon>Sordariomycetidae</taxon>
        <taxon>Sordariales</taxon>
        <taxon>Chaetomiaceae</taxon>
        <taxon>Parathielavia</taxon>
    </lineage>
</organism>
<sequence length="361" mass="39899">MPSSIDRPVLEEPWPKRLRATSSRAIRGGPEQLHSEHLPSPKPTNPSSNDNLPSSSSSSDHKPKTKLNPVQSLQDRLVPLPKRPSPLSLVEGVAANAKFTTKPSVAPFFQRIKAAFEDKQTATTRPNHASAGERTQARSPSPDAEDLIQELKEHYLHTATTIHKRATMHLAQTHSSLTLRLNQSLVQPDAAFLNETETQIKKLSQPLDKFRIRSQQRNTKDSSLSTEEHTVAELIARAEEQVRQFETEMAGLWEEWDAAEGEVKALLKGLAGSSNSGGGGGSLRRGEWVGHGGGYDGEGDDEGEEVLRLFGERIEREIALAEEEAVELGEEAVGFMKEIEKDFRKATLPDLHTFFQSIDEP</sequence>
<evidence type="ECO:0000256" key="1">
    <source>
        <dbReference type="SAM" id="MobiDB-lite"/>
    </source>
</evidence>
<accession>A0AAN6Z1G5</accession>
<evidence type="ECO:0000313" key="2">
    <source>
        <dbReference type="EMBL" id="KAK4121388.1"/>
    </source>
</evidence>
<keyword evidence="3" id="KW-1185">Reference proteome</keyword>
<proteinExistence type="predicted"/>
<feature type="region of interest" description="Disordered" evidence="1">
    <location>
        <begin position="1"/>
        <end position="85"/>
    </location>
</feature>
<protein>
    <submittedName>
        <fullName evidence="2">Uncharacterized protein</fullName>
    </submittedName>
</protein>
<comment type="caution">
    <text evidence="2">The sequence shown here is derived from an EMBL/GenBank/DDBJ whole genome shotgun (WGS) entry which is preliminary data.</text>
</comment>
<reference evidence="2" key="2">
    <citation type="submission" date="2023-05" db="EMBL/GenBank/DDBJ databases">
        <authorList>
            <consortium name="Lawrence Berkeley National Laboratory"/>
            <person name="Steindorff A."/>
            <person name="Hensen N."/>
            <person name="Bonometti L."/>
            <person name="Westerberg I."/>
            <person name="Brannstrom I.O."/>
            <person name="Guillou S."/>
            <person name="Cros-Aarteil S."/>
            <person name="Calhoun S."/>
            <person name="Haridas S."/>
            <person name="Kuo A."/>
            <person name="Mondo S."/>
            <person name="Pangilinan J."/>
            <person name="Riley R."/>
            <person name="Labutti K."/>
            <person name="Andreopoulos B."/>
            <person name="Lipzen A."/>
            <person name="Chen C."/>
            <person name="Yanf M."/>
            <person name="Daum C."/>
            <person name="Ng V."/>
            <person name="Clum A."/>
            <person name="Ohm R."/>
            <person name="Martin F."/>
            <person name="Silar P."/>
            <person name="Natvig D."/>
            <person name="Lalanne C."/>
            <person name="Gautier V."/>
            <person name="Ament-Velasquez S.L."/>
            <person name="Kruys A."/>
            <person name="Hutchinson M.I."/>
            <person name="Powell A.J."/>
            <person name="Barry K."/>
            <person name="Miller A.N."/>
            <person name="Grigoriev I.V."/>
            <person name="Debuchy R."/>
            <person name="Gladieux P."/>
            <person name="Thoren M.H."/>
            <person name="Johannesson H."/>
        </authorList>
    </citation>
    <scope>NUCLEOTIDE SEQUENCE</scope>
    <source>
        <strain evidence="2">CBS 731.68</strain>
    </source>
</reference>
<feature type="compositionally biased region" description="Gly residues" evidence="1">
    <location>
        <begin position="275"/>
        <end position="296"/>
    </location>
</feature>
<name>A0AAN6Z1G5_9PEZI</name>
<gene>
    <name evidence="2" type="ORF">N657DRAFT_648211</name>
</gene>
<reference evidence="2" key="1">
    <citation type="journal article" date="2023" name="Mol. Phylogenet. Evol.">
        <title>Genome-scale phylogeny and comparative genomics of the fungal order Sordariales.</title>
        <authorList>
            <person name="Hensen N."/>
            <person name="Bonometti L."/>
            <person name="Westerberg I."/>
            <person name="Brannstrom I.O."/>
            <person name="Guillou S."/>
            <person name="Cros-Aarteil S."/>
            <person name="Calhoun S."/>
            <person name="Haridas S."/>
            <person name="Kuo A."/>
            <person name="Mondo S."/>
            <person name="Pangilinan J."/>
            <person name="Riley R."/>
            <person name="LaButti K."/>
            <person name="Andreopoulos B."/>
            <person name="Lipzen A."/>
            <person name="Chen C."/>
            <person name="Yan M."/>
            <person name="Daum C."/>
            <person name="Ng V."/>
            <person name="Clum A."/>
            <person name="Steindorff A."/>
            <person name="Ohm R.A."/>
            <person name="Martin F."/>
            <person name="Silar P."/>
            <person name="Natvig D.O."/>
            <person name="Lalanne C."/>
            <person name="Gautier V."/>
            <person name="Ament-Velasquez S.L."/>
            <person name="Kruys A."/>
            <person name="Hutchinson M.I."/>
            <person name="Powell A.J."/>
            <person name="Barry K."/>
            <person name="Miller A.N."/>
            <person name="Grigoriev I.V."/>
            <person name="Debuchy R."/>
            <person name="Gladieux P."/>
            <person name="Hiltunen Thoren M."/>
            <person name="Johannesson H."/>
        </authorList>
    </citation>
    <scope>NUCLEOTIDE SEQUENCE</scope>
    <source>
        <strain evidence="2">CBS 731.68</strain>
    </source>
</reference>
<dbReference type="RefSeq" id="XP_062645159.1">
    <property type="nucleotide sequence ID" value="XM_062793476.1"/>
</dbReference>